<proteinExistence type="predicted"/>
<dbReference type="InterPro" id="IPR014914">
    <property type="entry name" value="RES_dom"/>
</dbReference>
<sequence length="253" mass="28738">MTAVLDLWQECHGQQQIKPIAGTLYRLVESQEQIATRQLVDTLEEQALLEDLLESVKPPYPADIEKLHYLLKSPFRYPPLKWGSRYGRTFEPSIFYGGCSVAVTLAESAYYRFVFLKSMQGTPVKSMIRSEHTLFSVGYKCKKGLRLQDVPFDRHLELLAHPKNYAYSQALGTSMREAGIEAFEYPSARDENHAACVGLFSAQYFTGNSPQSREQWFCDVSANDVVFKAVESATIVRFELSQFLQQGQFPLPA</sequence>
<feature type="domain" description="RES" evidence="1">
    <location>
        <begin position="74"/>
        <end position="212"/>
    </location>
</feature>
<dbReference type="SMART" id="SM00953">
    <property type="entry name" value="RES"/>
    <property type="match status" value="1"/>
</dbReference>
<dbReference type="AlphaFoldDB" id="A0A3B7LVG9"/>
<reference evidence="3" key="1">
    <citation type="submission" date="2018-09" db="EMBL/GenBank/DDBJ databases">
        <title>The complete genome of Acinetobacter sp. strain WCHAc010005.</title>
        <authorList>
            <person name="Hu Y."/>
            <person name="Long H."/>
            <person name="Feng Y."/>
            <person name="Zong Z."/>
        </authorList>
    </citation>
    <scope>NUCLEOTIDE SEQUENCE [LARGE SCALE GENOMIC DNA]</scope>
    <source>
        <strain evidence="3">WCHAc010005</strain>
    </source>
</reference>
<dbReference type="RefSeq" id="WP_087514209.1">
    <property type="nucleotide sequence ID" value="NZ_CP032134.1"/>
</dbReference>
<evidence type="ECO:0000259" key="1">
    <source>
        <dbReference type="SMART" id="SM00953"/>
    </source>
</evidence>
<evidence type="ECO:0000313" key="2">
    <source>
        <dbReference type="EMBL" id="AXY56762.1"/>
    </source>
</evidence>
<dbReference type="Pfam" id="PF08808">
    <property type="entry name" value="RES"/>
    <property type="match status" value="1"/>
</dbReference>
<protein>
    <submittedName>
        <fullName evidence="2">RES domain-containing protein</fullName>
    </submittedName>
</protein>
<accession>A0A3B7LVG9</accession>
<dbReference type="Proteomes" id="UP000263753">
    <property type="component" value="Chromosome"/>
</dbReference>
<dbReference type="KEGG" id="achi:CDG60_09415"/>
<gene>
    <name evidence="2" type="ORF">CDG60_09415</name>
</gene>
<dbReference type="EMBL" id="CP032134">
    <property type="protein sequence ID" value="AXY56762.1"/>
    <property type="molecule type" value="Genomic_DNA"/>
</dbReference>
<evidence type="ECO:0000313" key="3">
    <source>
        <dbReference type="Proteomes" id="UP000263753"/>
    </source>
</evidence>
<organism evidence="2 3">
    <name type="scientific">Acinetobacter chinensis</name>
    <dbReference type="NCBI Taxonomy" id="2004650"/>
    <lineage>
        <taxon>Bacteria</taxon>
        <taxon>Pseudomonadati</taxon>
        <taxon>Pseudomonadota</taxon>
        <taxon>Gammaproteobacteria</taxon>
        <taxon>Moraxellales</taxon>
        <taxon>Moraxellaceae</taxon>
        <taxon>Acinetobacter</taxon>
    </lineage>
</organism>
<name>A0A3B7LVG9_9GAMM</name>